<reference evidence="1" key="1">
    <citation type="submission" date="2025-08" db="UniProtKB">
        <authorList>
            <consortium name="Ensembl"/>
        </authorList>
    </citation>
    <scope>IDENTIFICATION</scope>
</reference>
<dbReference type="Ensembl" id="ENSNNAT00000014267.1">
    <property type="protein sequence ID" value="ENSNNAP00000013619.1"/>
    <property type="gene ID" value="ENSNNAG00000009177.1"/>
</dbReference>
<keyword evidence="2" id="KW-1185">Reference proteome</keyword>
<dbReference type="Pfam" id="PF15189">
    <property type="entry name" value="MEIOC"/>
    <property type="match status" value="1"/>
</dbReference>
<proteinExistence type="predicted"/>
<protein>
    <submittedName>
        <fullName evidence="1">Uncharacterized protein</fullName>
    </submittedName>
</protein>
<name>A0A8C6XF99_NAJNA</name>
<dbReference type="GeneTree" id="ENSGT00940000174795"/>
<sequence>SGWCFAIQAGAYSENPFLFFLQIEADLKRALPGKFFTSSSSIAFYRLPANPSQVDRLICIQFKEHARVCILLEKMEHFWSDSIHNIILASLWYHLEAICTTQARRKVEILNAGHPRSGKKQHEVLALASALNKLTSSTRKTRTALWCVFQQIVFPKILTRVPDLHIQRHEVAKLM</sequence>
<evidence type="ECO:0000313" key="2">
    <source>
        <dbReference type="Proteomes" id="UP000694559"/>
    </source>
</evidence>
<dbReference type="PANTHER" id="PTHR33861:SF4">
    <property type="entry name" value="MEIOSIS-SPECIFIC COILED-COIL DOMAIN-CONTAINING PROTEIN MEIOC"/>
    <property type="match status" value="1"/>
</dbReference>
<dbReference type="GO" id="GO:0048255">
    <property type="term" value="P:mRNA stabilization"/>
    <property type="evidence" value="ECO:0007669"/>
    <property type="project" value="TreeGrafter"/>
</dbReference>
<evidence type="ECO:0000313" key="1">
    <source>
        <dbReference type="Ensembl" id="ENSNNAP00000013619.1"/>
    </source>
</evidence>
<dbReference type="OrthoDB" id="5978002at2759"/>
<dbReference type="OMA" id="TCIITEL"/>
<dbReference type="GO" id="GO:0007141">
    <property type="term" value="P:male meiosis I"/>
    <property type="evidence" value="ECO:0007669"/>
    <property type="project" value="TreeGrafter"/>
</dbReference>
<dbReference type="InterPro" id="IPR027963">
    <property type="entry name" value="MEIOC"/>
</dbReference>
<dbReference type="PANTHER" id="PTHR33861">
    <property type="entry name" value="PROTEIN CBG18333"/>
    <property type="match status" value="1"/>
</dbReference>
<reference evidence="1" key="2">
    <citation type="submission" date="2025-09" db="UniProtKB">
        <authorList>
            <consortium name="Ensembl"/>
        </authorList>
    </citation>
    <scope>IDENTIFICATION</scope>
</reference>
<dbReference type="Proteomes" id="UP000694559">
    <property type="component" value="Unplaced"/>
</dbReference>
<accession>A0A8C6XF99</accession>
<organism evidence="1 2">
    <name type="scientific">Naja naja</name>
    <name type="common">Indian cobra</name>
    <dbReference type="NCBI Taxonomy" id="35670"/>
    <lineage>
        <taxon>Eukaryota</taxon>
        <taxon>Metazoa</taxon>
        <taxon>Chordata</taxon>
        <taxon>Craniata</taxon>
        <taxon>Vertebrata</taxon>
        <taxon>Euteleostomi</taxon>
        <taxon>Lepidosauria</taxon>
        <taxon>Squamata</taxon>
        <taxon>Bifurcata</taxon>
        <taxon>Unidentata</taxon>
        <taxon>Episquamata</taxon>
        <taxon>Toxicofera</taxon>
        <taxon>Serpentes</taxon>
        <taxon>Colubroidea</taxon>
        <taxon>Elapidae</taxon>
        <taxon>Elapinae</taxon>
        <taxon>Naja</taxon>
    </lineage>
</organism>
<dbReference type="GO" id="GO:0007144">
    <property type="term" value="P:female meiosis I"/>
    <property type="evidence" value="ECO:0007669"/>
    <property type="project" value="TreeGrafter"/>
</dbReference>
<dbReference type="GO" id="GO:0005737">
    <property type="term" value="C:cytoplasm"/>
    <property type="evidence" value="ECO:0007669"/>
    <property type="project" value="TreeGrafter"/>
</dbReference>
<dbReference type="AlphaFoldDB" id="A0A8C6XF99"/>
<dbReference type="GO" id="GO:0005634">
    <property type="term" value="C:nucleus"/>
    <property type="evidence" value="ECO:0007669"/>
    <property type="project" value="TreeGrafter"/>
</dbReference>